<evidence type="ECO:0000256" key="1">
    <source>
        <dbReference type="SAM" id="MobiDB-lite"/>
    </source>
</evidence>
<organism evidence="2 3">
    <name type="scientific">Streptomyces turgidiscabies</name>
    <dbReference type="NCBI Taxonomy" id="85558"/>
    <lineage>
        <taxon>Bacteria</taxon>
        <taxon>Bacillati</taxon>
        <taxon>Actinomycetota</taxon>
        <taxon>Actinomycetes</taxon>
        <taxon>Kitasatosporales</taxon>
        <taxon>Streptomycetaceae</taxon>
        <taxon>Streptomyces</taxon>
    </lineage>
</organism>
<feature type="compositionally biased region" description="Low complexity" evidence="1">
    <location>
        <begin position="104"/>
        <end position="116"/>
    </location>
</feature>
<protein>
    <submittedName>
        <fullName evidence="2">Uncharacterized protein</fullName>
    </submittedName>
</protein>
<dbReference type="Gene3D" id="3.40.30.120">
    <property type="match status" value="1"/>
</dbReference>
<reference evidence="2 3" key="1">
    <citation type="submission" date="2023-07" db="EMBL/GenBank/DDBJ databases">
        <title>Comparative genomics of wheat-associated soil bacteria to identify genetic determinants of phenazine resistance.</title>
        <authorList>
            <person name="Mouncey N."/>
        </authorList>
    </citation>
    <scope>NUCLEOTIDE SEQUENCE [LARGE SCALE GENOMIC DNA]</scope>
    <source>
        <strain evidence="2 3">W2I16</strain>
    </source>
</reference>
<feature type="region of interest" description="Disordered" evidence="1">
    <location>
        <begin position="96"/>
        <end position="123"/>
    </location>
</feature>
<dbReference type="EMBL" id="JAUSZS010000003">
    <property type="protein sequence ID" value="MDQ0932175.1"/>
    <property type="molecule type" value="Genomic_DNA"/>
</dbReference>
<accession>A0ABU0RMK7</accession>
<evidence type="ECO:0000313" key="3">
    <source>
        <dbReference type="Proteomes" id="UP001223072"/>
    </source>
</evidence>
<comment type="caution">
    <text evidence="2">The sequence shown here is derived from an EMBL/GenBank/DDBJ whole genome shotgun (WGS) entry which is preliminary data.</text>
</comment>
<feature type="region of interest" description="Disordered" evidence="1">
    <location>
        <begin position="1"/>
        <end position="23"/>
    </location>
</feature>
<evidence type="ECO:0000313" key="2">
    <source>
        <dbReference type="EMBL" id="MDQ0932175.1"/>
    </source>
</evidence>
<dbReference type="Proteomes" id="UP001223072">
    <property type="component" value="Unassembled WGS sequence"/>
</dbReference>
<keyword evidence="3" id="KW-1185">Reference proteome</keyword>
<proteinExistence type="predicted"/>
<gene>
    <name evidence="2" type="ORF">QFZ49_002105</name>
</gene>
<sequence length="141" mass="14975">METRPSPGPLHAGDRAPDGTGNGVRLFDTFRGPHWTLLTVGPPTTPPPLPLPMTHLPSHKAYGTGVFLVRPDGYVGWAGDTAEGVVEYAGRGGVPWVRTRQPSRRASTESSTRTPTDSGTGTLWPRLKCWGSGYLPSAGSV</sequence>
<name>A0ABU0RMK7_9ACTN</name>